<feature type="domain" description="Ketosynthase family 3 (KS3)" evidence="14">
    <location>
        <begin position="11"/>
        <end position="419"/>
    </location>
</feature>
<evidence type="ECO:0000256" key="10">
    <source>
        <dbReference type="ARBA" id="ARBA00037576"/>
    </source>
</evidence>
<evidence type="ECO:0000259" key="14">
    <source>
        <dbReference type="PROSITE" id="PS52004"/>
    </source>
</evidence>
<dbReference type="Proteomes" id="UP000214566">
    <property type="component" value="Unassembled WGS sequence"/>
</dbReference>
<evidence type="ECO:0000256" key="3">
    <source>
        <dbReference type="ARBA" id="ARBA00022458"/>
    </source>
</evidence>
<proteinExistence type="inferred from homology"/>
<evidence type="ECO:0000256" key="4">
    <source>
        <dbReference type="ARBA" id="ARBA00022475"/>
    </source>
</evidence>
<dbReference type="Pfam" id="PF02801">
    <property type="entry name" value="Ketoacyl-synt_C"/>
    <property type="match status" value="1"/>
</dbReference>
<keyword evidence="6 13" id="KW-0808">Transferase</keyword>
<dbReference type="InterPro" id="IPR000794">
    <property type="entry name" value="Beta-ketoacyl_synthase"/>
</dbReference>
<dbReference type="PANTHER" id="PTHR11712">
    <property type="entry name" value="POLYKETIDE SYNTHASE-RELATED"/>
    <property type="match status" value="1"/>
</dbReference>
<evidence type="ECO:0000256" key="6">
    <source>
        <dbReference type="ARBA" id="ARBA00022679"/>
    </source>
</evidence>
<gene>
    <name evidence="15" type="primary">nodE</name>
    <name evidence="15" type="ORF">THIARS_70583</name>
</gene>
<dbReference type="InterPro" id="IPR014031">
    <property type="entry name" value="Ketoacyl_synth_C"/>
</dbReference>
<keyword evidence="9" id="KW-0472">Membrane</keyword>
<dbReference type="InterPro" id="IPR014030">
    <property type="entry name" value="Ketoacyl_synth_N"/>
</dbReference>
<comment type="subcellular location">
    <subcellularLocation>
        <location evidence="1">Cell inner membrane</location>
    </subcellularLocation>
</comment>
<evidence type="ECO:0000256" key="8">
    <source>
        <dbReference type="ARBA" id="ARBA00022989"/>
    </source>
</evidence>
<dbReference type="SUPFAM" id="SSF53901">
    <property type="entry name" value="Thiolase-like"/>
    <property type="match status" value="2"/>
</dbReference>
<sequence length="427" mass="43970">MLAVTERVVHMRRVAVTGIGVLCPLGKGVAEIDRNAHAGRSGVHRLEAPFAHRLIAPLAATVPGFDGAQHFDPPKLRMLDRVSQFALVAARQAVDAAGGGLDVCDRNRAGVFVGTGMGGCLSNDAGYQTLYGEASDRIKPYTVLLGMPNAPAGWIGLEYGLLGPNLTYSTACASSAVAIGEAWLRISCGSLDLALAGGAEAPLAFGSLKAWEALRTLASIDPVEPSASCKPFSQNRSGMVLGEGAAMLVLEPWEQAIARGAAIHGEILGYGLSTDAGHLTRPSVAGQAAAMRGALQSAALDPQDIDMINAHGTGTQANDAVETAAIKAVFGARAPHIPISATKAMHGHLLGAAGALECVLSLLALRHGTALPTMHMQDPDPACDLDYVPNAAREDVAARTMLSNSFAFGGTNAVLALRAASPTARKA</sequence>
<dbReference type="NCBIfam" id="NF005589">
    <property type="entry name" value="PRK07314.1"/>
    <property type="match status" value="1"/>
</dbReference>
<dbReference type="GO" id="GO:0005886">
    <property type="term" value="C:plasma membrane"/>
    <property type="evidence" value="ECO:0007669"/>
    <property type="project" value="UniProtKB-SubCell"/>
</dbReference>
<name>A0A238D6M5_THIDL</name>
<evidence type="ECO:0000256" key="13">
    <source>
        <dbReference type="RuleBase" id="RU003694"/>
    </source>
</evidence>
<evidence type="ECO:0000256" key="2">
    <source>
        <dbReference type="ARBA" id="ARBA00008467"/>
    </source>
</evidence>
<dbReference type="SMART" id="SM00825">
    <property type="entry name" value="PKS_KS"/>
    <property type="match status" value="1"/>
</dbReference>
<keyword evidence="7" id="KW-0812">Transmembrane</keyword>
<protein>
    <recommendedName>
        <fullName evidence="11">Nodulation protein E</fullName>
    </recommendedName>
    <alternativeName>
        <fullName evidence="12">Host-specificity of nodulation protein B</fullName>
    </alternativeName>
</protein>
<keyword evidence="16" id="KW-1185">Reference proteome</keyword>
<evidence type="ECO:0000256" key="11">
    <source>
        <dbReference type="ARBA" id="ARBA00039445"/>
    </source>
</evidence>
<dbReference type="InterPro" id="IPR020841">
    <property type="entry name" value="PKS_Beta-ketoAc_synthase_dom"/>
</dbReference>
<dbReference type="GO" id="GO:0004315">
    <property type="term" value="F:3-oxoacyl-[acyl-carrier-protein] synthase activity"/>
    <property type="evidence" value="ECO:0007669"/>
    <property type="project" value="TreeGrafter"/>
</dbReference>
<comment type="function">
    <text evidence="10">Proposed to synthesize NOD factor fatty acyl chain. Involved in the synthesis of a highly unsaturated fatty acid moiety, which forms part of a lipo-oligosaccharide that is responsible for host specificity.</text>
</comment>
<dbReference type="EMBL" id="FLMQ01000056">
    <property type="protein sequence ID" value="SBP88963.1"/>
    <property type="molecule type" value="Genomic_DNA"/>
</dbReference>
<organism evidence="15 16">
    <name type="scientific">Thiomonas delicata</name>
    <name type="common">Thiomonas cuprina</name>
    <dbReference type="NCBI Taxonomy" id="364030"/>
    <lineage>
        <taxon>Bacteria</taxon>
        <taxon>Pseudomonadati</taxon>
        <taxon>Pseudomonadota</taxon>
        <taxon>Betaproteobacteria</taxon>
        <taxon>Burkholderiales</taxon>
        <taxon>Thiomonas</taxon>
    </lineage>
</organism>
<dbReference type="PANTHER" id="PTHR11712:SF352">
    <property type="entry name" value="3-OXOACYL-[ACYL-CARRIER-PROTEIN] SYNTHASE"/>
    <property type="match status" value="1"/>
</dbReference>
<evidence type="ECO:0000256" key="12">
    <source>
        <dbReference type="ARBA" id="ARBA00041756"/>
    </source>
</evidence>
<dbReference type="InterPro" id="IPR016039">
    <property type="entry name" value="Thiolase-like"/>
</dbReference>
<evidence type="ECO:0000313" key="16">
    <source>
        <dbReference type="Proteomes" id="UP000214566"/>
    </source>
</evidence>
<keyword evidence="8" id="KW-1133">Transmembrane helix</keyword>
<dbReference type="AlphaFoldDB" id="A0A238D6M5"/>
<dbReference type="PROSITE" id="PS52004">
    <property type="entry name" value="KS3_2"/>
    <property type="match status" value="1"/>
</dbReference>
<keyword evidence="3" id="KW-0536">Nodulation</keyword>
<reference evidence="15 16" key="1">
    <citation type="submission" date="2016-06" db="EMBL/GenBank/DDBJ databases">
        <authorList>
            <person name="Kjaerup R.B."/>
            <person name="Dalgaard T.S."/>
            <person name="Juul-Madsen H.R."/>
        </authorList>
    </citation>
    <scope>NUCLEOTIDE SEQUENCE [LARGE SCALE GENOMIC DNA]</scope>
    <source>
        <strain evidence="15 16">DSM 16361</strain>
    </source>
</reference>
<dbReference type="GO" id="GO:0006633">
    <property type="term" value="P:fatty acid biosynthetic process"/>
    <property type="evidence" value="ECO:0007669"/>
    <property type="project" value="TreeGrafter"/>
</dbReference>
<evidence type="ECO:0000256" key="7">
    <source>
        <dbReference type="ARBA" id="ARBA00022692"/>
    </source>
</evidence>
<dbReference type="CDD" id="cd00834">
    <property type="entry name" value="KAS_I_II"/>
    <property type="match status" value="1"/>
</dbReference>
<keyword evidence="15" id="KW-0012">Acyltransferase</keyword>
<accession>A0A238D6M5</accession>
<keyword evidence="4" id="KW-1003">Cell membrane</keyword>
<evidence type="ECO:0000256" key="9">
    <source>
        <dbReference type="ARBA" id="ARBA00023136"/>
    </source>
</evidence>
<evidence type="ECO:0000313" key="15">
    <source>
        <dbReference type="EMBL" id="SBP88963.1"/>
    </source>
</evidence>
<dbReference type="Gene3D" id="3.40.47.10">
    <property type="match status" value="1"/>
</dbReference>
<evidence type="ECO:0000256" key="1">
    <source>
        <dbReference type="ARBA" id="ARBA00004533"/>
    </source>
</evidence>
<evidence type="ECO:0000256" key="5">
    <source>
        <dbReference type="ARBA" id="ARBA00022519"/>
    </source>
</evidence>
<dbReference type="Pfam" id="PF00109">
    <property type="entry name" value="ketoacyl-synt"/>
    <property type="match status" value="1"/>
</dbReference>
<comment type="similarity">
    <text evidence="2 13">Belongs to the thiolase-like superfamily. Beta-ketoacyl-ACP synthases family.</text>
</comment>
<keyword evidence="5" id="KW-0997">Cell inner membrane</keyword>